<feature type="compositionally biased region" description="Polar residues" evidence="5">
    <location>
        <begin position="471"/>
        <end position="486"/>
    </location>
</feature>
<dbReference type="InterPro" id="IPR006564">
    <property type="entry name" value="Znf_PMZ"/>
</dbReference>
<dbReference type="InterPro" id="IPR043502">
    <property type="entry name" value="DNA/RNA_pol_sf"/>
</dbReference>
<dbReference type="PANTHER" id="PTHR11439:SF502">
    <property type="entry name" value="SECRETED RXLR EFFECTOR PROTEIN 161-LIKE"/>
    <property type="match status" value="1"/>
</dbReference>
<keyword evidence="3" id="KW-0862">Zinc</keyword>
<dbReference type="EMBL" id="AP020392">
    <property type="protein sequence ID" value="BBN67365.1"/>
    <property type="molecule type" value="Genomic_DNA"/>
</dbReference>
<reference evidence="7" key="1">
    <citation type="journal article" date="2019" name="Science">
        <title>Mutation of a bHLH transcription factor allowed almond domestication.</title>
        <authorList>
            <person name="Sanchez-Perez R."/>
            <person name="Pavan S."/>
            <person name="Mazzeo R."/>
            <person name="Moldovan C."/>
            <person name="Aiese Cigliano R."/>
            <person name="Del Cueto J."/>
            <person name="Ricciardi F."/>
            <person name="Lotti C."/>
            <person name="Ricciardi L."/>
            <person name="Dicenta F."/>
            <person name="Lopez-Marques R.L."/>
            <person name="Lindberg Moller B."/>
        </authorList>
    </citation>
    <scope>NUCLEOTIDE SEQUENCE</scope>
</reference>
<organism evidence="7">
    <name type="scientific">Prunus dulcis</name>
    <name type="common">Almond</name>
    <name type="synonym">Amygdalus dulcis</name>
    <dbReference type="NCBI Taxonomy" id="3755"/>
    <lineage>
        <taxon>Eukaryota</taxon>
        <taxon>Viridiplantae</taxon>
        <taxon>Streptophyta</taxon>
        <taxon>Embryophyta</taxon>
        <taxon>Tracheophyta</taxon>
        <taxon>Spermatophyta</taxon>
        <taxon>Magnoliopsida</taxon>
        <taxon>eudicotyledons</taxon>
        <taxon>Gunneridae</taxon>
        <taxon>Pentapetalae</taxon>
        <taxon>rosids</taxon>
        <taxon>fabids</taxon>
        <taxon>Rosales</taxon>
        <taxon>Rosaceae</taxon>
        <taxon>Amygdaloideae</taxon>
        <taxon>Amygdaleae</taxon>
        <taxon>Prunus</taxon>
    </lineage>
</organism>
<protein>
    <recommendedName>
        <fullName evidence="6">SWIM-type domain-containing protein</fullName>
    </recommendedName>
</protein>
<evidence type="ECO:0000256" key="2">
    <source>
        <dbReference type="ARBA" id="ARBA00022771"/>
    </source>
</evidence>
<evidence type="ECO:0000256" key="1">
    <source>
        <dbReference type="ARBA" id="ARBA00022723"/>
    </source>
</evidence>
<keyword evidence="1" id="KW-0479">Metal-binding</keyword>
<dbReference type="Pfam" id="PF07727">
    <property type="entry name" value="RVT_2"/>
    <property type="match status" value="2"/>
</dbReference>
<dbReference type="SMART" id="SM00575">
    <property type="entry name" value="ZnF_PMZ"/>
    <property type="match status" value="1"/>
</dbReference>
<dbReference type="PROSITE" id="PS50966">
    <property type="entry name" value="ZF_SWIM"/>
    <property type="match status" value="1"/>
</dbReference>
<feature type="region of interest" description="Disordered" evidence="5">
    <location>
        <begin position="470"/>
        <end position="490"/>
    </location>
</feature>
<dbReference type="InterPro" id="IPR057670">
    <property type="entry name" value="SH3_retrovirus"/>
</dbReference>
<dbReference type="InterPro" id="IPR013103">
    <property type="entry name" value="RVT_2"/>
</dbReference>
<dbReference type="InterPro" id="IPR007527">
    <property type="entry name" value="Znf_SWIM"/>
</dbReference>
<keyword evidence="2 4" id="KW-0863">Zinc-finger</keyword>
<feature type="domain" description="SWIM-type" evidence="6">
    <location>
        <begin position="159"/>
        <end position="193"/>
    </location>
</feature>
<evidence type="ECO:0000256" key="4">
    <source>
        <dbReference type="PROSITE-ProRule" id="PRU00325"/>
    </source>
</evidence>
<proteinExistence type="predicted"/>
<gene>
    <name evidence="7" type="ORF">Prudu_55S000500</name>
</gene>
<evidence type="ECO:0000313" key="7">
    <source>
        <dbReference type="EMBL" id="BBN67365.1"/>
    </source>
</evidence>
<sequence>MRPIELITDLKENYGLDIPYHVAWYRKESTTKDLHGDEELSYAHLPWYVDVLKASNLLTSIEWHEQYSYANRYGEVSNALSKSFNSWVKDVRRLPIYEMIETIRVKMMEMISRRKLASEKWCSVLCSVIEDELKNLPAKGSNWRICRASESIFEVHADLSVMVNLDERFCSCYQWQLLGFPSQHAIQVIQHSGLCLYNFVDEYYKAEFYRATYATPIFPIPDIEKPPTGVVFSSTSSYKKASGMTPTNGFKSSSETKRQYHDESDTSMSEHILVKFDAGNHLGFLASKSGIWTSFVFSDAAAHSLRRQRNIFDVSTCIIVKYDSIAVCIISLRLDIELRKAPFDSRWFGLISVFLDLGLDGLAFAVVGAYSGRKPGVKHLNVLGSLCYAHIPSQQRQKLDLTSKRCIFLGYGSCEKGYRLYSLETGKIIVSRDVVFNEDAYWDWNTQKERSVKIPTAEITAIQGEEGEIFGTSTEPSDQERMPSSQDFDHTPRKYKSIAEIYEKCNMCIIEPESFEEAAKNDSWKKAMEDEILLINKNNTWELVNRPSDKQIIGVKWVYKTKLNLDGSVQKNKAQLVANGYSQKPGIDFNETFAPVARLDTSAFLNGVLKEEVYVDQPSGFVIQESEDKVYRLKKALYGLKQAPRAWYEEINSYFTKIGFYRSPSEATLYTKMSTTGILIVSLYIDDIIYTGSSKEMMAEFKNEMMRQYEMTDLGLLHHFLGLGVLQTDTCIFLHQKKYAKTLLEKFGLKDCKPVATPLAVNEKLSKMDGSDLADKTLYRQMVRSLLYLTATRPDIMFAASLLARFMHNPTKKHMGTAKRVLRYIQGTMNYGIAYEKGKGAVLICYCDSDRLEL</sequence>
<name>A0A5H2XLP7_PRUDU</name>
<evidence type="ECO:0000256" key="5">
    <source>
        <dbReference type="SAM" id="MobiDB-lite"/>
    </source>
</evidence>
<evidence type="ECO:0000256" key="3">
    <source>
        <dbReference type="ARBA" id="ARBA00022833"/>
    </source>
</evidence>
<dbReference type="SUPFAM" id="SSF56672">
    <property type="entry name" value="DNA/RNA polymerases"/>
    <property type="match status" value="1"/>
</dbReference>
<dbReference type="AlphaFoldDB" id="A0A5H2XLP7"/>
<accession>A0A5H2XLP7</accession>
<dbReference type="Pfam" id="PF25597">
    <property type="entry name" value="SH3_retrovirus"/>
    <property type="match status" value="1"/>
</dbReference>
<dbReference type="GO" id="GO:0008270">
    <property type="term" value="F:zinc ion binding"/>
    <property type="evidence" value="ECO:0007669"/>
    <property type="project" value="UniProtKB-KW"/>
</dbReference>
<dbReference type="PANTHER" id="PTHR11439">
    <property type="entry name" value="GAG-POL-RELATED RETROTRANSPOSON"/>
    <property type="match status" value="1"/>
</dbReference>
<evidence type="ECO:0000259" key="6">
    <source>
        <dbReference type="PROSITE" id="PS50966"/>
    </source>
</evidence>